<dbReference type="Proteomes" id="UP000576225">
    <property type="component" value="Unassembled WGS sequence"/>
</dbReference>
<name>A0A848ASH1_9BACT</name>
<feature type="domain" description="Schlafen group 3-like DNA/RNA helicase" evidence="1">
    <location>
        <begin position="235"/>
        <end position="638"/>
    </location>
</feature>
<dbReference type="SUPFAM" id="SSF52540">
    <property type="entry name" value="P-loop containing nucleoside triphosphate hydrolases"/>
    <property type="match status" value="2"/>
</dbReference>
<dbReference type="InterPro" id="IPR018647">
    <property type="entry name" value="SLFN_3-like_DNA/RNA_helicase"/>
</dbReference>
<accession>A0A848ASH1</accession>
<dbReference type="AlphaFoldDB" id="A0A848ASH1"/>
<protein>
    <submittedName>
        <fullName evidence="2">DUF2075 domain-containing protein</fullName>
    </submittedName>
</protein>
<evidence type="ECO:0000313" key="3">
    <source>
        <dbReference type="Proteomes" id="UP000576225"/>
    </source>
</evidence>
<dbReference type="Pfam" id="PF09848">
    <property type="entry name" value="SLFN-g3_helicase"/>
    <property type="match status" value="1"/>
</dbReference>
<sequence length="667" mass="76268">MKNIRSYYSASIQEFLAQDNSAILGNIVSNYQMAQLSDMMEYSWEEEIPVLKEQLKFFSEGRIIFEYVIPRMGKRVDVVFISSNIVFLLEFKVGKNEAGASNQVLDYALDLKNFQKESHDKLLVPIAVVTEAEEQNNIFEIYDDRVAKPLFANRNNLNEVIASVITKSNEKNFNYGDWEKSIYLPTPTIVEAAQSLYAKHSVEDIARSDAGAQNLTTTTKAIEAIIEKSKATGEKSIIFVTGVPGAGKTLVGLNLANSRHDSAQGEHAVFLSGNFPLVAVLQEALARDLIVREKLKGNSLDKKNALRKISAFIQIIHRYRDDFIGNTTPPTERITIFDESQRAWTQTKISSFMARRKHIKNFPCSEPEFLISTMDRLDGWGVIVCLVGGGQEIDSGEAGIQEWFDSLRRRFKHWNIYTSKRINDNNYTWGRSWDEMLHDLNVDYNEDLHLASSMRSFRNEYVSAFIETLLQADILQAQMYYQKLSSQEQKYPIYVTRDLNKAKQWITSHARGSERYGILASSNAARLKPEGIYYAKERTSISPENWFLNGKDDIRSSYFMEVVASEFETQGLELDYAIVAWDADLRIVNDQWKHFAMSTRKTPPGWSPIGSKNNITYLTNSYRVLLTRARQGFVIFIPHGSSSDATRLPQYYDSTYNYLKRIGIKEI</sequence>
<evidence type="ECO:0000313" key="2">
    <source>
        <dbReference type="EMBL" id="NMD85173.1"/>
    </source>
</evidence>
<proteinExistence type="predicted"/>
<comment type="caution">
    <text evidence="2">The sequence shown here is derived from an EMBL/GenBank/DDBJ whole genome shotgun (WGS) entry which is preliminary data.</text>
</comment>
<gene>
    <name evidence="2" type="ORF">HF882_01095</name>
</gene>
<organism evidence="2 3">
    <name type="scientific">Victivallis vadensis</name>
    <dbReference type="NCBI Taxonomy" id="172901"/>
    <lineage>
        <taxon>Bacteria</taxon>
        <taxon>Pseudomonadati</taxon>
        <taxon>Lentisphaerota</taxon>
        <taxon>Lentisphaeria</taxon>
        <taxon>Victivallales</taxon>
        <taxon>Victivallaceae</taxon>
        <taxon>Victivallis</taxon>
    </lineage>
</organism>
<evidence type="ECO:0000259" key="1">
    <source>
        <dbReference type="Pfam" id="PF09848"/>
    </source>
</evidence>
<dbReference type="InterPro" id="IPR027417">
    <property type="entry name" value="P-loop_NTPase"/>
</dbReference>
<dbReference type="EMBL" id="JABAEW010000002">
    <property type="protein sequence ID" value="NMD85173.1"/>
    <property type="molecule type" value="Genomic_DNA"/>
</dbReference>
<dbReference type="RefSeq" id="WP_168961254.1">
    <property type="nucleotide sequence ID" value="NZ_JABAEW010000002.1"/>
</dbReference>
<reference evidence="2 3" key="1">
    <citation type="submission" date="2020-04" db="EMBL/GenBank/DDBJ databases">
        <authorList>
            <person name="Hitch T.C.A."/>
            <person name="Wylensek D."/>
            <person name="Clavel T."/>
        </authorList>
    </citation>
    <scope>NUCLEOTIDE SEQUENCE [LARGE SCALE GENOMIC DNA]</scope>
    <source>
        <strain evidence="2 3">COR2-253-APC-1A</strain>
    </source>
</reference>